<dbReference type="RefSeq" id="WP_311946722.1">
    <property type="nucleotide sequence ID" value="NZ_JAVLVU010000001.1"/>
</dbReference>
<dbReference type="PANTHER" id="PTHR30040:SF2">
    <property type="entry name" value="FAD:PROTEIN FMN TRANSFERASE"/>
    <property type="match status" value="1"/>
</dbReference>
<accession>A0ABU3GMG0</accession>
<keyword evidence="8 11" id="KW-0460">Magnesium</keyword>
<dbReference type="EMBL" id="JAVLVU010000001">
    <property type="protein sequence ID" value="MDT3400974.1"/>
    <property type="molecule type" value="Genomic_DNA"/>
</dbReference>
<dbReference type="Proteomes" id="UP001258315">
    <property type="component" value="Unassembled WGS sequence"/>
</dbReference>
<dbReference type="EC" id="2.7.1.180" evidence="2 11"/>
<evidence type="ECO:0000256" key="7">
    <source>
        <dbReference type="ARBA" id="ARBA00022827"/>
    </source>
</evidence>
<dbReference type="Pfam" id="PF02424">
    <property type="entry name" value="ApbE"/>
    <property type="match status" value="1"/>
</dbReference>
<evidence type="ECO:0000313" key="12">
    <source>
        <dbReference type="EMBL" id="MDT3400974.1"/>
    </source>
</evidence>
<gene>
    <name evidence="12" type="ORF">QE417_000046</name>
</gene>
<comment type="catalytic activity">
    <reaction evidence="10 11">
        <text>L-threonyl-[protein] + FAD = FMN-L-threonyl-[protein] + AMP + H(+)</text>
        <dbReference type="Rhea" id="RHEA:36847"/>
        <dbReference type="Rhea" id="RHEA-COMP:11060"/>
        <dbReference type="Rhea" id="RHEA-COMP:11061"/>
        <dbReference type="ChEBI" id="CHEBI:15378"/>
        <dbReference type="ChEBI" id="CHEBI:30013"/>
        <dbReference type="ChEBI" id="CHEBI:57692"/>
        <dbReference type="ChEBI" id="CHEBI:74257"/>
        <dbReference type="ChEBI" id="CHEBI:456215"/>
        <dbReference type="EC" id="2.7.1.180"/>
    </reaction>
</comment>
<keyword evidence="12" id="KW-0449">Lipoprotein</keyword>
<evidence type="ECO:0000256" key="2">
    <source>
        <dbReference type="ARBA" id="ARBA00011955"/>
    </source>
</evidence>
<evidence type="ECO:0000256" key="3">
    <source>
        <dbReference type="ARBA" id="ARBA00016337"/>
    </source>
</evidence>
<keyword evidence="7 11" id="KW-0274">FAD</keyword>
<comment type="caution">
    <text evidence="12">The sequence shown here is derived from an EMBL/GenBank/DDBJ whole genome shotgun (WGS) entry which is preliminary data.</text>
</comment>
<keyword evidence="4 11" id="KW-0285">Flavoprotein</keyword>
<dbReference type="PANTHER" id="PTHR30040">
    <property type="entry name" value="THIAMINE BIOSYNTHESIS LIPOPROTEIN APBE"/>
    <property type="match status" value="1"/>
</dbReference>
<dbReference type="InterPro" id="IPR003374">
    <property type="entry name" value="ApbE-like_sf"/>
</dbReference>
<evidence type="ECO:0000256" key="1">
    <source>
        <dbReference type="ARBA" id="ARBA00001946"/>
    </source>
</evidence>
<evidence type="ECO:0000256" key="8">
    <source>
        <dbReference type="ARBA" id="ARBA00022842"/>
    </source>
</evidence>
<protein>
    <recommendedName>
        <fullName evidence="3 11">FAD:protein FMN transferase</fullName>
        <ecNumber evidence="2 11">2.7.1.180</ecNumber>
    </recommendedName>
    <alternativeName>
        <fullName evidence="9 11">Flavin transferase</fullName>
    </alternativeName>
</protein>
<reference evidence="13" key="1">
    <citation type="submission" date="2023-07" db="EMBL/GenBank/DDBJ databases">
        <title>Functional and genomic diversity of the sorghum phyllosphere microbiome.</title>
        <authorList>
            <person name="Shade A."/>
        </authorList>
    </citation>
    <scope>NUCLEOTIDE SEQUENCE [LARGE SCALE GENOMIC DNA]</scope>
    <source>
        <strain evidence="13">SORGH_AS_0422</strain>
    </source>
</reference>
<organism evidence="12 13">
    <name type="scientific">Mucilaginibacter terrae</name>
    <dbReference type="NCBI Taxonomy" id="1955052"/>
    <lineage>
        <taxon>Bacteria</taxon>
        <taxon>Pseudomonadati</taxon>
        <taxon>Bacteroidota</taxon>
        <taxon>Sphingobacteriia</taxon>
        <taxon>Sphingobacteriales</taxon>
        <taxon>Sphingobacteriaceae</taxon>
        <taxon>Mucilaginibacter</taxon>
    </lineage>
</organism>
<sequence>MQSSELTTTLPAVFKRGLRLMGNHFEISVVCDDERVAQNCIDEAVTEIQRIEALLTTYKDSSQTNYINNNAGIAPVKVDQEVFDLIERSLKISHLTQGAFDITYGSIDKSLWNFDVNMKQLPDTEIAMQSVRLINYHNVVLDRQNLTVFLKEHGMRIGFGGIGKGYAADRAKMLLRQAGIQSGIVNAAGDLATWGTQPDGKPWTVAIADPNGKVPYISKLNISNTAIATSGNYEKYATINGKRYSHTIDPKTGLPVAGIKSVSIICPSAELADALATPVMVMGVKVGLDLINQLKGVACIIVDDHDQLYTSQNINLHY</sequence>
<comment type="similarity">
    <text evidence="11">Belongs to the ApbE family.</text>
</comment>
<evidence type="ECO:0000256" key="10">
    <source>
        <dbReference type="ARBA" id="ARBA00048540"/>
    </source>
</evidence>
<keyword evidence="13" id="KW-1185">Reference proteome</keyword>
<keyword evidence="6 11" id="KW-0479">Metal-binding</keyword>
<comment type="cofactor">
    <cofactor evidence="1">
        <name>Mg(2+)</name>
        <dbReference type="ChEBI" id="CHEBI:18420"/>
    </cofactor>
</comment>
<dbReference type="InterPro" id="IPR024932">
    <property type="entry name" value="ApbE"/>
</dbReference>
<evidence type="ECO:0000256" key="5">
    <source>
        <dbReference type="ARBA" id="ARBA00022679"/>
    </source>
</evidence>
<evidence type="ECO:0000313" key="13">
    <source>
        <dbReference type="Proteomes" id="UP001258315"/>
    </source>
</evidence>
<keyword evidence="5 11" id="KW-0808">Transferase</keyword>
<evidence type="ECO:0000256" key="11">
    <source>
        <dbReference type="PIRNR" id="PIRNR006268"/>
    </source>
</evidence>
<dbReference type="GO" id="GO:0016740">
    <property type="term" value="F:transferase activity"/>
    <property type="evidence" value="ECO:0007669"/>
    <property type="project" value="UniProtKB-KW"/>
</dbReference>
<evidence type="ECO:0000256" key="4">
    <source>
        <dbReference type="ARBA" id="ARBA00022630"/>
    </source>
</evidence>
<name>A0ABU3GMG0_9SPHI</name>
<dbReference type="SUPFAM" id="SSF143631">
    <property type="entry name" value="ApbE-like"/>
    <property type="match status" value="1"/>
</dbReference>
<dbReference type="PIRSF" id="PIRSF006268">
    <property type="entry name" value="ApbE"/>
    <property type="match status" value="1"/>
</dbReference>
<dbReference type="Gene3D" id="3.10.520.10">
    <property type="entry name" value="ApbE-like domains"/>
    <property type="match status" value="1"/>
</dbReference>
<evidence type="ECO:0000256" key="9">
    <source>
        <dbReference type="ARBA" id="ARBA00031306"/>
    </source>
</evidence>
<proteinExistence type="inferred from homology"/>
<evidence type="ECO:0000256" key="6">
    <source>
        <dbReference type="ARBA" id="ARBA00022723"/>
    </source>
</evidence>